<dbReference type="Proteomes" id="UP000054342">
    <property type="component" value="Unassembled WGS sequence"/>
</dbReference>
<dbReference type="GO" id="GO:0008168">
    <property type="term" value="F:methyltransferase activity"/>
    <property type="evidence" value="ECO:0007669"/>
    <property type="project" value="UniProtKB-KW"/>
</dbReference>
<feature type="compositionally biased region" description="Acidic residues" evidence="3">
    <location>
        <begin position="29"/>
        <end position="46"/>
    </location>
</feature>
<dbReference type="InterPro" id="IPR029063">
    <property type="entry name" value="SAM-dependent_MTases_sf"/>
</dbReference>
<organism evidence="4 5">
    <name type="scientific">Exophiala xenobiotica</name>
    <dbReference type="NCBI Taxonomy" id="348802"/>
    <lineage>
        <taxon>Eukaryota</taxon>
        <taxon>Fungi</taxon>
        <taxon>Dikarya</taxon>
        <taxon>Ascomycota</taxon>
        <taxon>Pezizomycotina</taxon>
        <taxon>Eurotiomycetes</taxon>
        <taxon>Chaetothyriomycetidae</taxon>
        <taxon>Chaetothyriales</taxon>
        <taxon>Herpotrichiellaceae</taxon>
        <taxon>Exophiala</taxon>
    </lineage>
</organism>
<dbReference type="OrthoDB" id="5376140at2759"/>
<evidence type="ECO:0008006" key="6">
    <source>
        <dbReference type="Google" id="ProtNLM"/>
    </source>
</evidence>
<dbReference type="SUPFAM" id="SSF53335">
    <property type="entry name" value="S-adenosyl-L-methionine-dependent methyltransferases"/>
    <property type="match status" value="1"/>
</dbReference>
<gene>
    <name evidence="4" type="ORF">PV05_11271</name>
</gene>
<dbReference type="Gene3D" id="3.90.120.10">
    <property type="entry name" value="DNA Methylase, subunit A, domain 2"/>
    <property type="match status" value="1"/>
</dbReference>
<dbReference type="GeneID" id="25333179"/>
<protein>
    <recommendedName>
        <fullName evidence="6">DNA (cytosine-5-)-methyltransferase</fullName>
    </recommendedName>
</protein>
<dbReference type="HOGENOM" id="CLU_258984_0_0_1"/>
<keyword evidence="5" id="KW-1185">Reference proteome</keyword>
<dbReference type="GO" id="GO:0032259">
    <property type="term" value="P:methylation"/>
    <property type="evidence" value="ECO:0007669"/>
    <property type="project" value="UniProtKB-KW"/>
</dbReference>
<dbReference type="InterPro" id="IPR001525">
    <property type="entry name" value="C5_MeTfrase"/>
</dbReference>
<dbReference type="Gene3D" id="3.40.50.150">
    <property type="entry name" value="Vaccinia Virus protein VP39"/>
    <property type="match status" value="1"/>
</dbReference>
<name>A0A0D2EP67_9EURO</name>
<dbReference type="EMBL" id="KN847323">
    <property type="protein sequence ID" value="KIW49604.1"/>
    <property type="molecule type" value="Genomic_DNA"/>
</dbReference>
<evidence type="ECO:0000313" key="5">
    <source>
        <dbReference type="Proteomes" id="UP000054342"/>
    </source>
</evidence>
<proteinExistence type="predicted"/>
<sequence>MAVESSFEPSFREMLSKPAPADTILLSDDGSEAESSELEDGSDDEDVPRPGVKQIGISKYYVPSWTTEDAFRELYQNWKDAIIASFNLDPRSFRPVFKETPTQIHITIHREPGEEGDQASRELLGFIRFNRKAGSVELTNFQAELKRKNLLMGLSTKRGHDVFAGCHGEGFKLAAMVLRREGHSVRFAASEYYWNFGLRGRDRSYLACRLSRAKVEAVEKKKRDFAARSAKPKFRRGLTSNIWEDVTVRVGKAKGDWGVFVSEEDFRSWLTVAIDLNPPSPTDVVQTAAGDLILDARFEGHIYLKGLRIVGHGTDFAHGYNLARGTIGRDRDRLKTSAEEDEILNAIWEQAILTRGPDAVDTYIKLVHDREGCPEVGLTGQKLPKSAVLVIWARLRTLNPNTFFYPKGGPSQLPAIDQVNLITDELNKVPVAVPSALWKLLKKFSLVRTPQEERNVVFMASKEVVLDRDAFGAHIVRALKASLALHPKLRDWDLRFVDGGGTDVEIVFNSGEKQVLVHAKWLQFQTAHRMGSCEVLRLTDDGQLGGEAFFCDHVVEDLFESLLGVSGRGQRTLLRRRMRELLRLMPRLVQVTPTESPNELEVRWIGNEGGLVSTYYNRHIRYLVILHRLTSCQSRSNDLLHKYRTESPVANAAPSQSESDSRAESVVCDCPAQIVPRSLSRAVFTGLDHNEQYFPMVARFDDYSFFATPPSPVAPLGIVAPSFSGPSDGGHPDLATEGVDFNNVPDICEDRHATDQYMEGVQWEAPEIDVKPPVTDFETQNPPTSQPPSLRGIESIPEEVDALPLFERDHDHWRQWHAEELPRAFSKLLAHRERNGLRTLHPVAGLEWPDLDFEFVKGEYALIRIGRENPSEHVIFIHEISYCAEEPEISSASLLVTKYSKLVSTYPVRQQLVGEDEDEDEIEKCRELLLHFGDFGNMGTRHDAELIRLNDVVYATDLTAGVDHVLTPPSAFEHDAMYCRFAIQGSTSNGPVACWTPLSSDLLSRRDRWRGRQFNNVSKPAVVDFTPGILGAAEGFSQAGFDIQAAMGFDHERHLSWKIRHAQSQVYDGSPRDTLDDIDSKRLRLPWTSEPAPPKIALVAGGNSPFRLSEANQKMPSIEQFVSQSDLLDAAFKSPGKPDFLVMLCSPAMLHQSVVPRLIVAILNLLEHRLSVHMKLCHLQDHGLPLRRSIFIMIASPFCAPLPWCLHSPSVPSSLGAPSTTLGDLIVDLAFENPRAGLGPLQRAFVCSPPLDMHNGNVPQAERYASHVYNHQTGQESASSWRVPLAWETDVLVGLSCDPQPWTHPVRQDLLTVRELARLQGFPDDFVFYQSLAIQYQDVWTALPPIVTRLVGKTILQVIQGSLRAKAGDRQEYLRASKRPRSESEV</sequence>
<accession>A0A0D2EP67</accession>
<keyword evidence="1" id="KW-0489">Methyltransferase</keyword>
<keyword evidence="2" id="KW-0808">Transferase</keyword>
<dbReference type="RefSeq" id="XP_013310188.1">
    <property type="nucleotide sequence ID" value="XM_013454734.1"/>
</dbReference>
<evidence type="ECO:0000256" key="2">
    <source>
        <dbReference type="ARBA" id="ARBA00022679"/>
    </source>
</evidence>
<reference evidence="4 5" key="1">
    <citation type="submission" date="2015-01" db="EMBL/GenBank/DDBJ databases">
        <title>The Genome Sequence of Exophiala xenobiotica CBS118157.</title>
        <authorList>
            <consortium name="The Broad Institute Genomics Platform"/>
            <person name="Cuomo C."/>
            <person name="de Hoog S."/>
            <person name="Gorbushina A."/>
            <person name="Stielow B."/>
            <person name="Teixiera M."/>
            <person name="Abouelleil A."/>
            <person name="Chapman S.B."/>
            <person name="Priest M."/>
            <person name="Young S.K."/>
            <person name="Wortman J."/>
            <person name="Nusbaum C."/>
            <person name="Birren B."/>
        </authorList>
    </citation>
    <scope>NUCLEOTIDE SEQUENCE [LARGE SCALE GENOMIC DNA]</scope>
    <source>
        <strain evidence="4 5">CBS 118157</strain>
    </source>
</reference>
<feature type="region of interest" description="Disordered" evidence="3">
    <location>
        <begin position="1"/>
        <end position="51"/>
    </location>
</feature>
<evidence type="ECO:0000256" key="1">
    <source>
        <dbReference type="ARBA" id="ARBA00022603"/>
    </source>
</evidence>
<evidence type="ECO:0000256" key="3">
    <source>
        <dbReference type="SAM" id="MobiDB-lite"/>
    </source>
</evidence>
<dbReference type="Pfam" id="PF00145">
    <property type="entry name" value="DNA_methylase"/>
    <property type="match status" value="1"/>
</dbReference>
<evidence type="ECO:0000313" key="4">
    <source>
        <dbReference type="EMBL" id="KIW49604.1"/>
    </source>
</evidence>